<name>A0A9X7Z6G2_9BACL</name>
<dbReference type="Gene3D" id="3.40.630.30">
    <property type="match status" value="1"/>
</dbReference>
<dbReference type="CDD" id="cd04301">
    <property type="entry name" value="NAT_SF"/>
    <property type="match status" value="1"/>
</dbReference>
<dbReference type="KEGG" id="afx:JZ786_17820"/>
<dbReference type="Pfam" id="PF00583">
    <property type="entry name" value="Acetyltransf_1"/>
    <property type="match status" value="1"/>
</dbReference>
<accession>A0A9X7Z6G2</accession>
<dbReference type="SUPFAM" id="SSF55729">
    <property type="entry name" value="Acyl-CoA N-acyltransferases (Nat)"/>
    <property type="match status" value="1"/>
</dbReference>
<feature type="domain" description="N-acetyltransferase" evidence="1">
    <location>
        <begin position="96"/>
        <end position="237"/>
    </location>
</feature>
<sequence>MNNDIEISYLDLSSIYAAEAVTLHEQVFRDEFIARLGVRFLHRYYRAFAESPYAVALIAVSPSGALAGALLGTLDPGNHYQWLIRKHGLGLAAAVLEQSLRHPSVARMLIRTRLKRYVSGVMRQFIKRSGVATANPDSGYSVRATQTIGHVSAKAPKVGDITHLFVNPGLRSKGVGASLVRAYEHLATRFGIRRIDLVTLPPTEGGAGPFYEKLGWTFAQTRVSRSGETFHLYQKCIEPSLGNIAQHRNKIAYNPGRETRDMALIRQK</sequence>
<evidence type="ECO:0000313" key="2">
    <source>
        <dbReference type="EMBL" id="QSO46336.1"/>
    </source>
</evidence>
<dbReference type="RefSeq" id="WP_206655705.1">
    <property type="nucleotide sequence ID" value="NZ_CP071182.1"/>
</dbReference>
<proteinExistence type="predicted"/>
<evidence type="ECO:0000313" key="3">
    <source>
        <dbReference type="Proteomes" id="UP000663505"/>
    </source>
</evidence>
<protein>
    <submittedName>
        <fullName evidence="2">GNAT family N-acetyltransferase</fullName>
    </submittedName>
</protein>
<dbReference type="EMBL" id="CP071182">
    <property type="protein sequence ID" value="QSO46336.1"/>
    <property type="molecule type" value="Genomic_DNA"/>
</dbReference>
<dbReference type="PROSITE" id="PS51186">
    <property type="entry name" value="GNAT"/>
    <property type="match status" value="1"/>
</dbReference>
<dbReference type="GO" id="GO:0016747">
    <property type="term" value="F:acyltransferase activity, transferring groups other than amino-acyl groups"/>
    <property type="evidence" value="ECO:0007669"/>
    <property type="project" value="InterPro"/>
</dbReference>
<dbReference type="InterPro" id="IPR000182">
    <property type="entry name" value="GNAT_dom"/>
</dbReference>
<organism evidence="2 3">
    <name type="scientific">Alicyclobacillus mengziensis</name>
    <dbReference type="NCBI Taxonomy" id="2931921"/>
    <lineage>
        <taxon>Bacteria</taxon>
        <taxon>Bacillati</taxon>
        <taxon>Bacillota</taxon>
        <taxon>Bacilli</taxon>
        <taxon>Bacillales</taxon>
        <taxon>Alicyclobacillaceae</taxon>
        <taxon>Alicyclobacillus</taxon>
    </lineage>
</organism>
<evidence type="ECO:0000259" key="1">
    <source>
        <dbReference type="PROSITE" id="PS51186"/>
    </source>
</evidence>
<reference evidence="2 3" key="1">
    <citation type="submission" date="2021-02" db="EMBL/GenBank/DDBJ databases">
        <title>Alicyclobacillus curvatus sp. nov. and Alicyclobacillus mengziensis sp. nov., two acidophilic bacteria isolated from acid mine drainage.</title>
        <authorList>
            <person name="Huang Y."/>
        </authorList>
    </citation>
    <scope>NUCLEOTIDE SEQUENCE [LARGE SCALE GENOMIC DNA]</scope>
    <source>
        <strain evidence="2 3">S30H14</strain>
    </source>
</reference>
<keyword evidence="3" id="KW-1185">Reference proteome</keyword>
<gene>
    <name evidence="2" type="ORF">JZ786_17820</name>
</gene>
<dbReference type="InterPro" id="IPR016181">
    <property type="entry name" value="Acyl_CoA_acyltransferase"/>
</dbReference>
<dbReference type="AlphaFoldDB" id="A0A9X7Z6G2"/>
<dbReference type="Proteomes" id="UP000663505">
    <property type="component" value="Chromosome"/>
</dbReference>